<accession>A0A7H1J3N5</accession>
<keyword evidence="1" id="KW-0812">Transmembrane</keyword>
<keyword evidence="3" id="KW-0808">Transferase</keyword>
<reference evidence="3 4" key="1">
    <citation type="submission" date="2020-09" db="EMBL/GenBank/DDBJ databases">
        <title>Complete genome sequence of an Arctic sea ice bacterium Marinomonas arctica BSI20414.</title>
        <authorList>
            <person name="Liao L."/>
            <person name="Chen B."/>
        </authorList>
    </citation>
    <scope>NUCLEOTIDE SEQUENCE [LARGE SCALE GENOMIC DNA]</scope>
    <source>
        <strain evidence="3 4">BSI20414</strain>
    </source>
</reference>
<protein>
    <submittedName>
        <fullName evidence="3">1-acyl-sn-glycerol-3-phosphate acyltransferase</fullName>
    </submittedName>
</protein>
<keyword evidence="1" id="KW-0472">Membrane</keyword>
<dbReference type="PANTHER" id="PTHR10983:SF16">
    <property type="entry name" value="LYSOCARDIOLIPIN ACYLTRANSFERASE 1"/>
    <property type="match status" value="1"/>
</dbReference>
<dbReference type="GO" id="GO:0016746">
    <property type="term" value="F:acyltransferase activity"/>
    <property type="evidence" value="ECO:0007669"/>
    <property type="project" value="UniProtKB-KW"/>
</dbReference>
<gene>
    <name evidence="3" type="ORF">IBG28_15595</name>
</gene>
<dbReference type="AlphaFoldDB" id="A0A7H1J3N5"/>
<feature type="domain" description="Phospholipid/glycerol acyltransferase" evidence="2">
    <location>
        <begin position="100"/>
        <end position="221"/>
    </location>
</feature>
<dbReference type="NCBIfam" id="NF010621">
    <property type="entry name" value="PRK14014.1"/>
    <property type="match status" value="1"/>
</dbReference>
<organism evidence="3 4">
    <name type="scientific">Marinomonas arctica</name>
    <dbReference type="NCBI Taxonomy" id="383750"/>
    <lineage>
        <taxon>Bacteria</taxon>
        <taxon>Pseudomonadati</taxon>
        <taxon>Pseudomonadota</taxon>
        <taxon>Gammaproteobacteria</taxon>
        <taxon>Oceanospirillales</taxon>
        <taxon>Oceanospirillaceae</taxon>
        <taxon>Marinomonas</taxon>
    </lineage>
</organism>
<dbReference type="EMBL" id="CP061081">
    <property type="protein sequence ID" value="QNT05101.1"/>
    <property type="molecule type" value="Genomic_DNA"/>
</dbReference>
<feature type="transmembrane region" description="Helical" evidence="1">
    <location>
        <begin position="21"/>
        <end position="45"/>
    </location>
</feature>
<name>A0A7H1J3N5_9GAMM</name>
<feature type="transmembrane region" description="Helical" evidence="1">
    <location>
        <begin position="133"/>
        <end position="152"/>
    </location>
</feature>
<keyword evidence="3" id="KW-0012">Acyltransferase</keyword>
<proteinExistence type="predicted"/>
<dbReference type="PANTHER" id="PTHR10983">
    <property type="entry name" value="1-ACYLGLYCEROL-3-PHOSPHATE ACYLTRANSFERASE-RELATED"/>
    <property type="match status" value="1"/>
</dbReference>
<dbReference type="InterPro" id="IPR002123">
    <property type="entry name" value="Plipid/glycerol_acylTrfase"/>
</dbReference>
<keyword evidence="4" id="KW-1185">Reference proteome</keyword>
<dbReference type="CDD" id="cd07990">
    <property type="entry name" value="LPLAT_LCLAT1-like"/>
    <property type="match status" value="1"/>
</dbReference>
<evidence type="ECO:0000313" key="4">
    <source>
        <dbReference type="Proteomes" id="UP000516370"/>
    </source>
</evidence>
<dbReference type="SUPFAM" id="SSF69593">
    <property type="entry name" value="Glycerol-3-phosphate (1)-acyltransferase"/>
    <property type="match status" value="1"/>
</dbReference>
<evidence type="ECO:0000313" key="3">
    <source>
        <dbReference type="EMBL" id="QNT05101.1"/>
    </source>
</evidence>
<evidence type="ECO:0000256" key="1">
    <source>
        <dbReference type="SAM" id="Phobius"/>
    </source>
</evidence>
<evidence type="ECO:0000259" key="2">
    <source>
        <dbReference type="SMART" id="SM00563"/>
    </source>
</evidence>
<dbReference type="RefSeq" id="WP_111605521.1">
    <property type="nucleotide sequence ID" value="NZ_BMLJ01000001.1"/>
</dbReference>
<dbReference type="OrthoDB" id="319710at2"/>
<dbReference type="KEGG" id="mard:IBG28_15595"/>
<dbReference type="SMART" id="SM00563">
    <property type="entry name" value="PlsC"/>
    <property type="match status" value="1"/>
</dbReference>
<sequence length="327" mass="37892">MTDQSNVSSTLILKRMVLQPFTGVSSFIFMSSNALFWTLLAHLVAPLLLLKNTQYEAFAERCFNRLYEGWAGANEWWFQHVLGINWELDDTMKVDFQHWHLIIANHRSWVDVFVIFAQLRGRRPLPRVFMKQALIWMPFVGSATYIMGFPYMKRYSKETLKRKPHLIGKDLETTRQSCIRLLKRPNAIMSFVEGTRFTDAKHKQQASPYGCLLKPRAGGVSFILQTMTPTIKSITDINVLYEQQTVTGWDLLCGRIGKVRVVVRDIALPKTMLTSEYNAAGKDREHFFAWFNLYWQDKDTRLSRQLDALRHPSSIGTETDYSVKNAP</sequence>
<keyword evidence="1" id="KW-1133">Transmembrane helix</keyword>
<dbReference type="Pfam" id="PF01553">
    <property type="entry name" value="Acyltransferase"/>
    <property type="match status" value="1"/>
</dbReference>
<dbReference type="Proteomes" id="UP000516370">
    <property type="component" value="Chromosome"/>
</dbReference>